<evidence type="ECO:0000313" key="2">
    <source>
        <dbReference type="EMBL" id="KAK9993184.1"/>
    </source>
</evidence>
<feature type="domain" description="Mot1 central" evidence="1">
    <location>
        <begin position="1"/>
        <end position="105"/>
    </location>
</feature>
<accession>A0AAW2C8G4</accession>
<dbReference type="SUPFAM" id="SSF48371">
    <property type="entry name" value="ARM repeat"/>
    <property type="match status" value="1"/>
</dbReference>
<evidence type="ECO:0000313" key="3">
    <source>
        <dbReference type="Proteomes" id="UP001459277"/>
    </source>
</evidence>
<evidence type="ECO:0000259" key="1">
    <source>
        <dbReference type="Pfam" id="PF12054"/>
    </source>
</evidence>
<dbReference type="GO" id="GO:0016887">
    <property type="term" value="F:ATP hydrolysis activity"/>
    <property type="evidence" value="ECO:0007669"/>
    <property type="project" value="InterPro"/>
</dbReference>
<dbReference type="PANTHER" id="PTHR36498:SF1">
    <property type="entry name" value="TATA-BINDING PROTEIN-ASSOCIATED FACTOR 172"/>
    <property type="match status" value="1"/>
</dbReference>
<feature type="domain" description="Mot1 central" evidence="1">
    <location>
        <begin position="111"/>
        <end position="275"/>
    </location>
</feature>
<dbReference type="Proteomes" id="UP001459277">
    <property type="component" value="Unassembled WGS sequence"/>
</dbReference>
<dbReference type="EMBL" id="JAZDWU010000008">
    <property type="protein sequence ID" value="KAK9993184.1"/>
    <property type="molecule type" value="Genomic_DNA"/>
</dbReference>
<name>A0AAW2C8G4_9ROSI</name>
<dbReference type="GO" id="GO:0017025">
    <property type="term" value="F:TBP-class protein binding"/>
    <property type="evidence" value="ECO:0007669"/>
    <property type="project" value="InterPro"/>
</dbReference>
<dbReference type="GO" id="GO:0003677">
    <property type="term" value="F:DNA binding"/>
    <property type="evidence" value="ECO:0007669"/>
    <property type="project" value="InterPro"/>
</dbReference>
<sequence length="336" mass="37036">MVLISWFKEIESRDVLGISAVSPNVPSHLKEWLLDLLACSNPAFPTKDSLRPYAELSRTYSKMRSEATQLLCAIESPGMFKDLLTTIRIDLESLSADDAINFASKVPTLVNDNSNLHVTVSALVAAAVVWMSELPARLNPIILPLMASIKREQEEILQQRAAAALAELIFHCISRRPSPNDKLFKNICSVTCMDPSETPQAGVISFMEAIDDQGLLSFGTSIGKQKSKVHMLAGSEDRSRVEGFISRRGSELALRHICEKFGASLFERLPKLWDCLIKVLKPSNTEGVSPADENQVMLAIESIKDPQIFINNIQVFVGLGVIIDISGIPIMPKYVS</sequence>
<gene>
    <name evidence="2" type="ORF">SO802_022887</name>
</gene>
<organism evidence="2 3">
    <name type="scientific">Lithocarpus litseifolius</name>
    <dbReference type="NCBI Taxonomy" id="425828"/>
    <lineage>
        <taxon>Eukaryota</taxon>
        <taxon>Viridiplantae</taxon>
        <taxon>Streptophyta</taxon>
        <taxon>Embryophyta</taxon>
        <taxon>Tracheophyta</taxon>
        <taxon>Spermatophyta</taxon>
        <taxon>Magnoliopsida</taxon>
        <taxon>eudicotyledons</taxon>
        <taxon>Gunneridae</taxon>
        <taxon>Pentapetalae</taxon>
        <taxon>rosids</taxon>
        <taxon>fabids</taxon>
        <taxon>Fagales</taxon>
        <taxon>Fagaceae</taxon>
        <taxon>Lithocarpus</taxon>
    </lineage>
</organism>
<proteinExistence type="predicted"/>
<dbReference type="InterPro" id="IPR044972">
    <property type="entry name" value="Mot1"/>
</dbReference>
<dbReference type="Pfam" id="PF12054">
    <property type="entry name" value="DUF3535"/>
    <property type="match status" value="2"/>
</dbReference>
<reference evidence="2 3" key="1">
    <citation type="submission" date="2024-01" db="EMBL/GenBank/DDBJ databases">
        <title>A telomere-to-telomere, gap-free genome of sweet tea (Lithocarpus litseifolius).</title>
        <authorList>
            <person name="Zhou J."/>
        </authorList>
    </citation>
    <scope>NUCLEOTIDE SEQUENCE [LARGE SCALE GENOMIC DNA]</scope>
    <source>
        <strain evidence="2">Zhou-2022a</strain>
        <tissue evidence="2">Leaf</tissue>
    </source>
</reference>
<dbReference type="PANTHER" id="PTHR36498">
    <property type="entry name" value="TATA-BINDING PROTEIN-ASSOCIATED FACTOR 172"/>
    <property type="match status" value="1"/>
</dbReference>
<keyword evidence="3" id="KW-1185">Reference proteome</keyword>
<protein>
    <recommendedName>
        <fullName evidence="1">Mot1 central domain-containing protein</fullName>
    </recommendedName>
</protein>
<comment type="caution">
    <text evidence="2">The sequence shown here is derived from an EMBL/GenBank/DDBJ whole genome shotgun (WGS) entry which is preliminary data.</text>
</comment>
<dbReference type="InterPro" id="IPR016024">
    <property type="entry name" value="ARM-type_fold"/>
</dbReference>
<dbReference type="AlphaFoldDB" id="A0AAW2C8G4"/>
<dbReference type="InterPro" id="IPR022707">
    <property type="entry name" value="Mot1_central_dom"/>
</dbReference>